<dbReference type="GO" id="GO:0005886">
    <property type="term" value="C:plasma membrane"/>
    <property type="evidence" value="ECO:0007669"/>
    <property type="project" value="UniProtKB-SubCell"/>
</dbReference>
<keyword evidence="6 8" id="KW-1133">Transmembrane helix</keyword>
<dbReference type="NCBIfam" id="TIGR01272">
    <property type="entry name" value="gluP"/>
    <property type="match status" value="1"/>
</dbReference>
<keyword evidence="4" id="KW-1003">Cell membrane</keyword>
<feature type="transmembrane region" description="Helical" evidence="8">
    <location>
        <begin position="106"/>
        <end position="125"/>
    </location>
</feature>
<dbReference type="GO" id="GO:0055056">
    <property type="term" value="F:D-glucose transmembrane transporter activity"/>
    <property type="evidence" value="ECO:0007669"/>
    <property type="project" value="InterPro"/>
</dbReference>
<organism evidence="10 11">
    <name type="scientific">Solitalea koreensis</name>
    <dbReference type="NCBI Taxonomy" id="543615"/>
    <lineage>
        <taxon>Bacteria</taxon>
        <taxon>Pseudomonadati</taxon>
        <taxon>Bacteroidota</taxon>
        <taxon>Sphingobacteriia</taxon>
        <taxon>Sphingobacteriales</taxon>
        <taxon>Sphingobacteriaceae</taxon>
        <taxon>Solitalea</taxon>
    </lineage>
</organism>
<feature type="domain" description="Major facilitator superfamily (MFS) profile" evidence="9">
    <location>
        <begin position="41"/>
        <end position="460"/>
    </location>
</feature>
<dbReference type="GO" id="GO:1904659">
    <property type="term" value="P:D-glucose transmembrane transport"/>
    <property type="evidence" value="ECO:0007669"/>
    <property type="project" value="InterPro"/>
</dbReference>
<feature type="transmembrane region" description="Helical" evidence="8">
    <location>
        <begin position="335"/>
        <end position="354"/>
    </location>
</feature>
<sequence length="460" mass="49665">MLITLAGYKKTLTHTKRFMAILNTATLESPPVQQKQNYTFAISIIGVLFFIFGFVTWTNGSLIPFLQLACELTVSQALLVTFAFYMAYFFLALPSSFILEKTGFKNGMSLGLFVMAIGSLIFIPAAMNRTYSLFLIGLFVQGTGLALLQTASNPYISVLGPIESAAKRISIMGIANKAAGAIAPLIVGALVLSGAQALKDKIAAADATVKEQLLNDLASKVIVPYALLAAVLIVLAVILRYLHLPEIEAAEDDSVATEKEKTSIFQYPHLWLGVICLFVYVGVEVMAGDVIGTYGKMLGFSLDDTKHFTSYTLISMVVGYVVGIVCIPKYMKQETALIISSIIGVIFTVGAYFTTGSTSVTFIALLGLANSLMWPAIFPMAINKLGKYTKIGSALLIMGIAGGAILPQIYAGMFDTKSMFSFLYSSSINFQLAFIICMLPCYAYILYYAIAGHKVGLAKK</sequence>
<dbReference type="InterPro" id="IPR020846">
    <property type="entry name" value="MFS_dom"/>
</dbReference>
<dbReference type="Pfam" id="PF07690">
    <property type="entry name" value="MFS_1"/>
    <property type="match status" value="1"/>
</dbReference>
<evidence type="ECO:0000256" key="6">
    <source>
        <dbReference type="ARBA" id="ARBA00022989"/>
    </source>
</evidence>
<feature type="transmembrane region" description="Helical" evidence="8">
    <location>
        <begin position="308"/>
        <end position="328"/>
    </location>
</feature>
<dbReference type="InterPro" id="IPR050375">
    <property type="entry name" value="MFS_TsgA-like"/>
</dbReference>
<dbReference type="PANTHER" id="PTHR43702:SF12">
    <property type="entry name" value="N-ACETYL GLUCOSAMINE TRANSPORTER NAGP"/>
    <property type="match status" value="1"/>
</dbReference>
<dbReference type="PROSITE" id="PS50850">
    <property type="entry name" value="MFS"/>
    <property type="match status" value="1"/>
</dbReference>
<dbReference type="Gene3D" id="1.20.1250.20">
    <property type="entry name" value="MFS general substrate transporter like domains"/>
    <property type="match status" value="2"/>
</dbReference>
<dbReference type="SUPFAM" id="SSF103473">
    <property type="entry name" value="MFS general substrate transporter"/>
    <property type="match status" value="1"/>
</dbReference>
<dbReference type="InterPro" id="IPR005964">
    <property type="entry name" value="Glc/Gal_transptr_bac"/>
</dbReference>
<dbReference type="InterPro" id="IPR036259">
    <property type="entry name" value="MFS_trans_sf"/>
</dbReference>
<accession>A0A521BD33</accession>
<feature type="transmembrane region" description="Helical" evidence="8">
    <location>
        <begin position="77"/>
        <end position="99"/>
    </location>
</feature>
<name>A0A521BD33_9SPHI</name>
<keyword evidence="7 8" id="KW-0472">Membrane</keyword>
<dbReference type="GO" id="GO:0005354">
    <property type="term" value="F:galactose transmembrane transporter activity"/>
    <property type="evidence" value="ECO:0007669"/>
    <property type="project" value="InterPro"/>
</dbReference>
<reference evidence="10 11" key="1">
    <citation type="submission" date="2017-05" db="EMBL/GenBank/DDBJ databases">
        <authorList>
            <person name="Varghese N."/>
            <person name="Submissions S."/>
        </authorList>
    </citation>
    <scope>NUCLEOTIDE SEQUENCE [LARGE SCALE GENOMIC DNA]</scope>
    <source>
        <strain evidence="10 11">DSM 21342</strain>
    </source>
</reference>
<keyword evidence="5 8" id="KW-0812">Transmembrane</keyword>
<dbReference type="Proteomes" id="UP000315971">
    <property type="component" value="Unassembled WGS sequence"/>
</dbReference>
<feature type="transmembrane region" description="Helical" evidence="8">
    <location>
        <begin position="430"/>
        <end position="450"/>
    </location>
</feature>
<feature type="transmembrane region" description="Helical" evidence="8">
    <location>
        <begin position="222"/>
        <end position="242"/>
    </location>
</feature>
<evidence type="ECO:0000256" key="5">
    <source>
        <dbReference type="ARBA" id="ARBA00022692"/>
    </source>
</evidence>
<feature type="transmembrane region" description="Helical" evidence="8">
    <location>
        <begin position="169"/>
        <end position="192"/>
    </location>
</feature>
<evidence type="ECO:0000313" key="10">
    <source>
        <dbReference type="EMBL" id="SMO45008.1"/>
    </source>
</evidence>
<dbReference type="PANTHER" id="PTHR43702">
    <property type="entry name" value="L-FUCOSE-PROTON SYMPORTER"/>
    <property type="match status" value="1"/>
</dbReference>
<feature type="transmembrane region" description="Helical" evidence="8">
    <location>
        <begin position="38"/>
        <end position="57"/>
    </location>
</feature>
<comment type="similarity">
    <text evidence="3">Belongs to the major facilitator superfamily. FHS transporter (TC 2.A.1.7) family.</text>
</comment>
<evidence type="ECO:0000313" key="11">
    <source>
        <dbReference type="Proteomes" id="UP000315971"/>
    </source>
</evidence>
<protein>
    <submittedName>
        <fullName evidence="10">Glucose/galactose transporter</fullName>
    </submittedName>
</protein>
<evidence type="ECO:0000256" key="2">
    <source>
        <dbReference type="ARBA" id="ARBA00004429"/>
    </source>
</evidence>
<dbReference type="CDD" id="cd17394">
    <property type="entry name" value="MFS_FucP_like"/>
    <property type="match status" value="1"/>
</dbReference>
<evidence type="ECO:0000259" key="9">
    <source>
        <dbReference type="PROSITE" id="PS50850"/>
    </source>
</evidence>
<evidence type="ECO:0000256" key="8">
    <source>
        <dbReference type="SAM" id="Phobius"/>
    </source>
</evidence>
<evidence type="ECO:0000256" key="3">
    <source>
        <dbReference type="ARBA" id="ARBA00009120"/>
    </source>
</evidence>
<proteinExistence type="inferred from homology"/>
<keyword evidence="11" id="KW-1185">Reference proteome</keyword>
<dbReference type="EMBL" id="FXSZ01000002">
    <property type="protein sequence ID" value="SMO45008.1"/>
    <property type="molecule type" value="Genomic_DNA"/>
</dbReference>
<feature type="transmembrane region" description="Helical" evidence="8">
    <location>
        <begin position="269"/>
        <end position="288"/>
    </location>
</feature>
<dbReference type="InterPro" id="IPR011701">
    <property type="entry name" value="MFS"/>
</dbReference>
<feature type="transmembrane region" description="Helical" evidence="8">
    <location>
        <begin position="391"/>
        <end position="410"/>
    </location>
</feature>
<dbReference type="AlphaFoldDB" id="A0A521BD33"/>
<feature type="transmembrane region" description="Helical" evidence="8">
    <location>
        <begin position="360"/>
        <end position="379"/>
    </location>
</feature>
<evidence type="ECO:0000256" key="1">
    <source>
        <dbReference type="ARBA" id="ARBA00003321"/>
    </source>
</evidence>
<evidence type="ECO:0000256" key="4">
    <source>
        <dbReference type="ARBA" id="ARBA00022475"/>
    </source>
</evidence>
<evidence type="ECO:0000256" key="7">
    <source>
        <dbReference type="ARBA" id="ARBA00023136"/>
    </source>
</evidence>
<gene>
    <name evidence="10" type="ORF">SAMN06265350_102109</name>
</gene>
<comment type="subcellular location">
    <subcellularLocation>
        <location evidence="2">Cell inner membrane</location>
        <topology evidence="2">Multi-pass membrane protein</topology>
    </subcellularLocation>
</comment>
<comment type="function">
    <text evidence="1">Intake of glucose and galactose.</text>
</comment>